<comment type="caution">
    <text evidence="14">The sequence shown here is derived from an EMBL/GenBank/DDBJ whole genome shotgun (WGS) entry which is preliminary data.</text>
</comment>
<keyword evidence="9 11" id="KW-0665">Pyrimidine biosynthesis</keyword>
<dbReference type="Gene3D" id="3.20.20.70">
    <property type="entry name" value="Aldolase class I"/>
    <property type="match status" value="1"/>
</dbReference>
<keyword evidence="12" id="KW-0812">Transmembrane</keyword>
<feature type="transmembrane region" description="Helical" evidence="12">
    <location>
        <begin position="349"/>
        <end position="371"/>
    </location>
</feature>
<keyword evidence="6 11" id="KW-0963">Cytoplasm</keyword>
<proteinExistence type="inferred from homology"/>
<evidence type="ECO:0000256" key="4">
    <source>
        <dbReference type="ARBA" id="ARBA00008008"/>
    </source>
</evidence>
<comment type="subcellular location">
    <subcellularLocation>
        <location evidence="2 11">Cytoplasm</location>
    </subcellularLocation>
</comment>
<dbReference type="PROSITE" id="PS00912">
    <property type="entry name" value="DHODEHASE_2"/>
    <property type="match status" value="1"/>
</dbReference>
<evidence type="ECO:0000256" key="2">
    <source>
        <dbReference type="ARBA" id="ARBA00004496"/>
    </source>
</evidence>
<comment type="catalytic activity">
    <reaction evidence="11">
        <text>(S)-dihydroorotate + fumarate = orotate + succinate</text>
        <dbReference type="Rhea" id="RHEA:30059"/>
        <dbReference type="ChEBI" id="CHEBI:29806"/>
        <dbReference type="ChEBI" id="CHEBI:30031"/>
        <dbReference type="ChEBI" id="CHEBI:30839"/>
        <dbReference type="ChEBI" id="CHEBI:30864"/>
        <dbReference type="EC" id="1.3.98.1"/>
    </reaction>
</comment>
<sequence>MAPSLSTTLAGLSLESCIFNASGPRSGTDSALSKVATSRAGAILAKSATIEEQTGNPLPRTWQCDGVASMNSEGLPNKGIDYYLAEETITSSKAGTDKPYMLSISGHTLADNVEMLKRMGDNPLIDAVELNLACPNVIGHPIIAYDMEQLEEALSTVSKLKLKKPLGIKMPPFFDGVHFAAAAEVINKYKKSVAYVASINTIGNALVVDVHAEMPAINPKGGFGGISGPAVKYTALANVKKMRELLDPSIDIVGVGGVESGTDVFEMLLCGATAVQIGTKHWIEGPACFDRIAGELEELMLKKGYKSIDEFKGKLKPWSKEGVALSRKAKKAAGETALVSTKAGGGAGAGGSATMSAFCAVLVMIIAVLLADKFDALSLKLGANF</sequence>
<dbReference type="InterPro" id="IPR001295">
    <property type="entry name" value="Dihydroorotate_DH_CS"/>
</dbReference>
<dbReference type="Proteomes" id="UP001165060">
    <property type="component" value="Unassembled WGS sequence"/>
</dbReference>
<dbReference type="CDD" id="cd04741">
    <property type="entry name" value="DHOD_1A_like"/>
    <property type="match status" value="1"/>
</dbReference>
<evidence type="ECO:0000256" key="9">
    <source>
        <dbReference type="ARBA" id="ARBA00022975"/>
    </source>
</evidence>
<dbReference type="Gene3D" id="2.30.26.10">
    <property type="entry name" value="Dihydroorotate Dehydrogenase A, chain A, domain 2"/>
    <property type="match status" value="1"/>
</dbReference>
<feature type="domain" description="Dihydroorotate dehydrogenase catalytic" evidence="13">
    <location>
        <begin position="5"/>
        <end position="300"/>
    </location>
</feature>
<evidence type="ECO:0000256" key="12">
    <source>
        <dbReference type="SAM" id="Phobius"/>
    </source>
</evidence>
<evidence type="ECO:0000256" key="3">
    <source>
        <dbReference type="ARBA" id="ARBA00004725"/>
    </source>
</evidence>
<comment type="similarity">
    <text evidence="4 11">Belongs to the dihydroorotate dehydrogenase family. Type 1 subfamily.</text>
</comment>
<evidence type="ECO:0000259" key="13">
    <source>
        <dbReference type="Pfam" id="PF01180"/>
    </source>
</evidence>
<keyword evidence="7 11" id="KW-0285">Flavoprotein</keyword>
<protein>
    <recommendedName>
        <fullName evidence="5 11">Dihydroorotate dehydrogenase (fumarate)</fullName>
        <ecNumber evidence="11">1.3.98.1</ecNumber>
    </recommendedName>
    <alternativeName>
        <fullName evidence="11">Dihydroorotate oxidase</fullName>
    </alternativeName>
</protein>
<dbReference type="PANTHER" id="PTHR48109">
    <property type="entry name" value="DIHYDROOROTATE DEHYDROGENASE (QUINONE), MITOCHONDRIAL-RELATED"/>
    <property type="match status" value="1"/>
</dbReference>
<comment type="pathway">
    <text evidence="3 11">Pyrimidine metabolism; UMP biosynthesis via de novo pathway.</text>
</comment>
<evidence type="ECO:0000256" key="5">
    <source>
        <dbReference type="ARBA" id="ARBA00021374"/>
    </source>
</evidence>
<dbReference type="SUPFAM" id="SSF51395">
    <property type="entry name" value="FMN-linked oxidoreductases"/>
    <property type="match status" value="1"/>
</dbReference>
<dbReference type="InterPro" id="IPR013785">
    <property type="entry name" value="Aldolase_TIM"/>
</dbReference>
<reference evidence="14 15" key="1">
    <citation type="journal article" date="2023" name="Commun. Biol.">
        <title>Genome analysis of Parmales, the sister group of diatoms, reveals the evolutionary specialization of diatoms from phago-mixotrophs to photoautotrophs.</title>
        <authorList>
            <person name="Ban H."/>
            <person name="Sato S."/>
            <person name="Yoshikawa S."/>
            <person name="Yamada K."/>
            <person name="Nakamura Y."/>
            <person name="Ichinomiya M."/>
            <person name="Sato N."/>
            <person name="Blanc-Mathieu R."/>
            <person name="Endo H."/>
            <person name="Kuwata A."/>
            <person name="Ogata H."/>
        </authorList>
    </citation>
    <scope>NUCLEOTIDE SEQUENCE [LARGE SCALE GENOMIC DNA]</scope>
</reference>
<comment type="cofactor">
    <cofactor evidence="1 11">
        <name>FMN</name>
        <dbReference type="ChEBI" id="CHEBI:58210"/>
    </cofactor>
</comment>
<keyword evidence="15" id="KW-1185">Reference proteome</keyword>
<keyword evidence="12" id="KW-0472">Membrane</keyword>
<dbReference type="InterPro" id="IPR033886">
    <property type="entry name" value="DHOD_1A"/>
</dbReference>
<dbReference type="PANTHER" id="PTHR48109:SF1">
    <property type="entry name" value="DIHYDROOROTATE DEHYDROGENASE (FUMARATE)"/>
    <property type="match status" value="1"/>
</dbReference>
<evidence type="ECO:0000313" key="15">
    <source>
        <dbReference type="Proteomes" id="UP001165060"/>
    </source>
</evidence>
<evidence type="ECO:0000256" key="1">
    <source>
        <dbReference type="ARBA" id="ARBA00001917"/>
    </source>
</evidence>
<dbReference type="EMBL" id="BRYB01000585">
    <property type="protein sequence ID" value="GMI33397.1"/>
    <property type="molecule type" value="Genomic_DNA"/>
</dbReference>
<dbReference type="NCBIfam" id="NF002702">
    <property type="entry name" value="PRK02506.1"/>
    <property type="match status" value="1"/>
</dbReference>
<keyword evidence="12" id="KW-1133">Transmembrane helix</keyword>
<organism evidence="14 15">
    <name type="scientific">Tetraparma gracilis</name>
    <dbReference type="NCBI Taxonomy" id="2962635"/>
    <lineage>
        <taxon>Eukaryota</taxon>
        <taxon>Sar</taxon>
        <taxon>Stramenopiles</taxon>
        <taxon>Ochrophyta</taxon>
        <taxon>Bolidophyceae</taxon>
        <taxon>Parmales</taxon>
        <taxon>Triparmaceae</taxon>
        <taxon>Tetraparma</taxon>
    </lineage>
</organism>
<dbReference type="Pfam" id="PF01180">
    <property type="entry name" value="DHO_dh"/>
    <property type="match status" value="1"/>
</dbReference>
<gene>
    <name evidence="14" type="ORF">TeGR_g9549</name>
</gene>
<dbReference type="PROSITE" id="PS00911">
    <property type="entry name" value="DHODEHASE_1"/>
    <property type="match status" value="1"/>
</dbReference>
<evidence type="ECO:0000256" key="7">
    <source>
        <dbReference type="ARBA" id="ARBA00022630"/>
    </source>
</evidence>
<dbReference type="InterPro" id="IPR050074">
    <property type="entry name" value="DHO_dehydrogenase"/>
</dbReference>
<dbReference type="InterPro" id="IPR005720">
    <property type="entry name" value="Dihydroorotate_DH_cat"/>
</dbReference>
<name>A0ABQ6MVL2_9STRA</name>
<dbReference type="EC" id="1.3.98.1" evidence="11"/>
<comment type="function">
    <text evidence="11">Catalyzes the conversion of dihydroorotate to orotate with fumarate as the electron acceptor.</text>
</comment>
<keyword evidence="10 11" id="KW-0560">Oxidoreductase</keyword>
<evidence type="ECO:0000313" key="14">
    <source>
        <dbReference type="EMBL" id="GMI33397.1"/>
    </source>
</evidence>
<evidence type="ECO:0000256" key="6">
    <source>
        <dbReference type="ARBA" id="ARBA00022490"/>
    </source>
</evidence>
<accession>A0ABQ6MVL2</accession>
<evidence type="ECO:0000256" key="8">
    <source>
        <dbReference type="ARBA" id="ARBA00022643"/>
    </source>
</evidence>
<evidence type="ECO:0000256" key="11">
    <source>
        <dbReference type="RuleBase" id="RU364042"/>
    </source>
</evidence>
<comment type="subunit">
    <text evidence="11">Homodimer.</text>
</comment>
<keyword evidence="8 11" id="KW-0288">FMN</keyword>
<evidence type="ECO:0000256" key="10">
    <source>
        <dbReference type="ARBA" id="ARBA00023002"/>
    </source>
</evidence>
<dbReference type="InterPro" id="IPR023359">
    <property type="entry name" value="Dihydro_DH_chainA_dom2"/>
</dbReference>